<evidence type="ECO:0008006" key="6">
    <source>
        <dbReference type="Google" id="ProtNLM"/>
    </source>
</evidence>
<organism evidence="3">
    <name type="scientific">Guillardia theta (strain CCMP2712)</name>
    <name type="common">Cryptophyte</name>
    <dbReference type="NCBI Taxonomy" id="905079"/>
    <lineage>
        <taxon>Eukaryota</taxon>
        <taxon>Cryptophyceae</taxon>
        <taxon>Pyrenomonadales</taxon>
        <taxon>Geminigeraceae</taxon>
        <taxon>Guillardia</taxon>
    </lineage>
</organism>
<evidence type="ECO:0000256" key="2">
    <source>
        <dbReference type="SAM" id="MobiDB-lite"/>
    </source>
</evidence>
<dbReference type="AlphaFoldDB" id="L1J7I8"/>
<dbReference type="GeneID" id="17300702"/>
<dbReference type="RefSeq" id="XP_005831030.1">
    <property type="nucleotide sequence ID" value="XM_005830973.1"/>
</dbReference>
<accession>L1J7I8</accession>
<feature type="compositionally biased region" description="Polar residues" evidence="2">
    <location>
        <begin position="504"/>
        <end position="539"/>
    </location>
</feature>
<feature type="region of interest" description="Disordered" evidence="2">
    <location>
        <begin position="504"/>
        <end position="557"/>
    </location>
</feature>
<keyword evidence="5" id="KW-1185">Reference proteome</keyword>
<reference evidence="3 5" key="1">
    <citation type="journal article" date="2012" name="Nature">
        <title>Algal genomes reveal evolutionary mosaicism and the fate of nucleomorphs.</title>
        <authorList>
            <consortium name="DOE Joint Genome Institute"/>
            <person name="Curtis B.A."/>
            <person name="Tanifuji G."/>
            <person name="Burki F."/>
            <person name="Gruber A."/>
            <person name="Irimia M."/>
            <person name="Maruyama S."/>
            <person name="Arias M.C."/>
            <person name="Ball S.G."/>
            <person name="Gile G.H."/>
            <person name="Hirakawa Y."/>
            <person name="Hopkins J.F."/>
            <person name="Kuo A."/>
            <person name="Rensing S.A."/>
            <person name="Schmutz J."/>
            <person name="Symeonidi A."/>
            <person name="Elias M."/>
            <person name="Eveleigh R.J."/>
            <person name="Herman E.K."/>
            <person name="Klute M.J."/>
            <person name="Nakayama T."/>
            <person name="Obornik M."/>
            <person name="Reyes-Prieto A."/>
            <person name="Armbrust E.V."/>
            <person name="Aves S.J."/>
            <person name="Beiko R.G."/>
            <person name="Coutinho P."/>
            <person name="Dacks J.B."/>
            <person name="Durnford D.G."/>
            <person name="Fast N.M."/>
            <person name="Green B.R."/>
            <person name="Grisdale C.J."/>
            <person name="Hempel F."/>
            <person name="Henrissat B."/>
            <person name="Hoppner M.P."/>
            <person name="Ishida K."/>
            <person name="Kim E."/>
            <person name="Koreny L."/>
            <person name="Kroth P.G."/>
            <person name="Liu Y."/>
            <person name="Malik S.B."/>
            <person name="Maier U.G."/>
            <person name="McRose D."/>
            <person name="Mock T."/>
            <person name="Neilson J.A."/>
            <person name="Onodera N.T."/>
            <person name="Poole A.M."/>
            <person name="Pritham E.J."/>
            <person name="Richards T.A."/>
            <person name="Rocap G."/>
            <person name="Roy S.W."/>
            <person name="Sarai C."/>
            <person name="Schaack S."/>
            <person name="Shirato S."/>
            <person name="Slamovits C.H."/>
            <person name="Spencer D.F."/>
            <person name="Suzuki S."/>
            <person name="Worden A.Z."/>
            <person name="Zauner S."/>
            <person name="Barry K."/>
            <person name="Bell C."/>
            <person name="Bharti A.K."/>
            <person name="Crow J.A."/>
            <person name="Grimwood J."/>
            <person name="Kramer R."/>
            <person name="Lindquist E."/>
            <person name="Lucas S."/>
            <person name="Salamov A."/>
            <person name="McFadden G.I."/>
            <person name="Lane C.E."/>
            <person name="Keeling P.J."/>
            <person name="Gray M.W."/>
            <person name="Grigoriev I.V."/>
            <person name="Archibald J.M."/>
        </authorList>
    </citation>
    <scope>NUCLEOTIDE SEQUENCE</scope>
    <source>
        <strain evidence="3 5">CCMP2712</strain>
    </source>
</reference>
<feature type="compositionally biased region" description="Basic and acidic residues" evidence="2">
    <location>
        <begin position="604"/>
        <end position="613"/>
    </location>
</feature>
<feature type="region of interest" description="Disordered" evidence="2">
    <location>
        <begin position="589"/>
        <end position="614"/>
    </location>
</feature>
<dbReference type="HOGENOM" id="CLU_433792_0_0_1"/>
<evidence type="ECO:0000313" key="3">
    <source>
        <dbReference type="EMBL" id="EKX44050.1"/>
    </source>
</evidence>
<dbReference type="EMBL" id="JH993007">
    <property type="protein sequence ID" value="EKX44050.1"/>
    <property type="molecule type" value="Genomic_DNA"/>
</dbReference>
<evidence type="ECO:0000313" key="5">
    <source>
        <dbReference type="Proteomes" id="UP000011087"/>
    </source>
</evidence>
<gene>
    <name evidence="3" type="ORF">GUITHDRAFT_140164</name>
</gene>
<protein>
    <recommendedName>
        <fullName evidence="6">PDZ domain-containing protein</fullName>
    </recommendedName>
</protein>
<feature type="coiled-coil region" evidence="1">
    <location>
        <begin position="26"/>
        <end position="53"/>
    </location>
</feature>
<dbReference type="Proteomes" id="UP000011087">
    <property type="component" value="Unassembled WGS sequence"/>
</dbReference>
<reference evidence="4" key="3">
    <citation type="submission" date="2015-06" db="UniProtKB">
        <authorList>
            <consortium name="EnsemblProtists"/>
        </authorList>
    </citation>
    <scope>IDENTIFICATION</scope>
</reference>
<evidence type="ECO:0000256" key="1">
    <source>
        <dbReference type="SAM" id="Coils"/>
    </source>
</evidence>
<sequence>MSVASTPRMFSPYYDDETVMEMSLRNKILQQTLAEKTAEIERLKLNCTQLAGKYSRATKYVEECEVIHSVFELALDTMVKLLSSALDRVQRQQGAEKLLSSTGLKCREDALKASLMSLEQQREEQEKRIALFEEEIQRLKKEVEDRDAEYQNLAKHFKTLGEMDRRWHVKVCMDKGGLFREEECNNYMKWLAPFAPPVDLNHEPIADELVDVYGVGLKLSNTAPFEILGSHPDAREANGLPFIPWQGDVLLAVDGVSVERLTKEDVAGLICGPKNSIVVLQVLRQFTYMSEQKSKVFRLVRKELKERVEMLKARAPPRFVLNGKGHGKRKYEHYFPPTGSMRIGDKEVWKSLLLRGKPLSDDSDPSVFNFDGHILHQPTYIHDGDFKTCTVWDVETGDVYYRGPPGPSLTEEDVLEFKQEEERREREGREQKEHLLALEIETKAKIEFLAKKEAQAILEVGDSFDVACLPRLLALWQYERERQTREALVKEAIVKLEQEEQSLTQRANGPVQQESAIQAQPTGRSQNLSGPDGTEQSVAPESHKDQEPSGGETQDSANDELRDEIQVFQEAQYAAMKALEHLSLYKATREAADSADSCPMQAGRDSDGGRSGDEIVVPKLNFLSINGITSD</sequence>
<dbReference type="Gene3D" id="2.30.42.10">
    <property type="match status" value="1"/>
</dbReference>
<proteinExistence type="predicted"/>
<keyword evidence="1" id="KW-0175">Coiled coil</keyword>
<reference evidence="5" key="2">
    <citation type="submission" date="2012-11" db="EMBL/GenBank/DDBJ databases">
        <authorList>
            <person name="Kuo A."/>
            <person name="Curtis B.A."/>
            <person name="Tanifuji G."/>
            <person name="Burki F."/>
            <person name="Gruber A."/>
            <person name="Irimia M."/>
            <person name="Maruyama S."/>
            <person name="Arias M.C."/>
            <person name="Ball S.G."/>
            <person name="Gile G.H."/>
            <person name="Hirakawa Y."/>
            <person name="Hopkins J.F."/>
            <person name="Rensing S.A."/>
            <person name="Schmutz J."/>
            <person name="Symeonidi A."/>
            <person name="Elias M."/>
            <person name="Eveleigh R.J."/>
            <person name="Herman E.K."/>
            <person name="Klute M.J."/>
            <person name="Nakayama T."/>
            <person name="Obornik M."/>
            <person name="Reyes-Prieto A."/>
            <person name="Armbrust E.V."/>
            <person name="Aves S.J."/>
            <person name="Beiko R.G."/>
            <person name="Coutinho P."/>
            <person name="Dacks J.B."/>
            <person name="Durnford D.G."/>
            <person name="Fast N.M."/>
            <person name="Green B.R."/>
            <person name="Grisdale C."/>
            <person name="Hempe F."/>
            <person name="Henrissat B."/>
            <person name="Hoppner M.P."/>
            <person name="Ishida K.-I."/>
            <person name="Kim E."/>
            <person name="Koreny L."/>
            <person name="Kroth P.G."/>
            <person name="Liu Y."/>
            <person name="Malik S.-B."/>
            <person name="Maier U.G."/>
            <person name="McRose D."/>
            <person name="Mock T."/>
            <person name="Neilson J.A."/>
            <person name="Onodera N.T."/>
            <person name="Poole A.M."/>
            <person name="Pritham E.J."/>
            <person name="Richards T.A."/>
            <person name="Rocap G."/>
            <person name="Roy S.W."/>
            <person name="Sarai C."/>
            <person name="Schaack S."/>
            <person name="Shirato S."/>
            <person name="Slamovits C.H."/>
            <person name="Spencer D.F."/>
            <person name="Suzuki S."/>
            <person name="Worden A.Z."/>
            <person name="Zauner S."/>
            <person name="Barry K."/>
            <person name="Bell C."/>
            <person name="Bharti A.K."/>
            <person name="Crow J.A."/>
            <person name="Grimwood J."/>
            <person name="Kramer R."/>
            <person name="Lindquist E."/>
            <person name="Lucas S."/>
            <person name="Salamov A."/>
            <person name="McFadden G.I."/>
            <person name="Lane C.E."/>
            <person name="Keeling P.J."/>
            <person name="Gray M.W."/>
            <person name="Grigoriev I.V."/>
            <person name="Archibald J.M."/>
        </authorList>
    </citation>
    <scope>NUCLEOTIDE SEQUENCE</scope>
    <source>
        <strain evidence="5">CCMP2712</strain>
    </source>
</reference>
<dbReference type="SUPFAM" id="SSF50156">
    <property type="entry name" value="PDZ domain-like"/>
    <property type="match status" value="1"/>
</dbReference>
<evidence type="ECO:0000313" key="4">
    <source>
        <dbReference type="EnsemblProtists" id="EKX44050"/>
    </source>
</evidence>
<dbReference type="KEGG" id="gtt:GUITHDRAFT_140164"/>
<dbReference type="PaxDb" id="55529-EKX44050"/>
<dbReference type="EnsemblProtists" id="EKX44050">
    <property type="protein sequence ID" value="EKX44050"/>
    <property type="gene ID" value="GUITHDRAFT_140164"/>
</dbReference>
<dbReference type="InterPro" id="IPR036034">
    <property type="entry name" value="PDZ_sf"/>
</dbReference>
<name>L1J7I8_GUITC</name>
<feature type="coiled-coil region" evidence="1">
    <location>
        <begin position="108"/>
        <end position="156"/>
    </location>
</feature>